<dbReference type="PRINTS" id="PR00103">
    <property type="entry name" value="CAMPKINASE"/>
</dbReference>
<dbReference type="InterPro" id="IPR014710">
    <property type="entry name" value="RmlC-like_jellyroll"/>
</dbReference>
<feature type="domain" description="HTH crp-type" evidence="5">
    <location>
        <begin position="158"/>
        <end position="227"/>
    </location>
</feature>
<dbReference type="RefSeq" id="WP_317963274.1">
    <property type="nucleotide sequence ID" value="NZ_OX458333.1"/>
</dbReference>
<keyword evidence="3" id="KW-0804">Transcription</keyword>
<keyword evidence="2" id="KW-0238">DNA-binding</keyword>
<reference evidence="6 7" key="1">
    <citation type="submission" date="2023-03" db="EMBL/GenBank/DDBJ databases">
        <authorList>
            <person name="Pearce D."/>
        </authorList>
    </citation>
    <scope>NUCLEOTIDE SEQUENCE [LARGE SCALE GENOMIC DNA]</scope>
    <source>
        <strain evidence="6">Msz</strain>
    </source>
</reference>
<evidence type="ECO:0000313" key="7">
    <source>
        <dbReference type="Proteomes" id="UP001162030"/>
    </source>
</evidence>
<gene>
    <name evidence="6" type="ORF">MSZNOR_2975</name>
</gene>
<accession>A0ABM9I3Z2</accession>
<keyword evidence="1" id="KW-0805">Transcription regulation</keyword>
<dbReference type="CDD" id="cd00038">
    <property type="entry name" value="CAP_ED"/>
    <property type="match status" value="1"/>
</dbReference>
<dbReference type="PROSITE" id="PS00888">
    <property type="entry name" value="CNMP_BINDING_1"/>
    <property type="match status" value="1"/>
</dbReference>
<dbReference type="PANTHER" id="PTHR24567:SF74">
    <property type="entry name" value="HTH-TYPE TRANSCRIPTIONAL REGULATOR ARCR"/>
    <property type="match status" value="1"/>
</dbReference>
<feature type="domain" description="Cyclic nucleotide-binding" evidence="4">
    <location>
        <begin position="24"/>
        <end position="144"/>
    </location>
</feature>
<evidence type="ECO:0000256" key="3">
    <source>
        <dbReference type="ARBA" id="ARBA00023163"/>
    </source>
</evidence>
<dbReference type="PANTHER" id="PTHR24567">
    <property type="entry name" value="CRP FAMILY TRANSCRIPTIONAL REGULATORY PROTEIN"/>
    <property type="match status" value="1"/>
</dbReference>
<evidence type="ECO:0000256" key="1">
    <source>
        <dbReference type="ARBA" id="ARBA00023015"/>
    </source>
</evidence>
<dbReference type="PROSITE" id="PS51063">
    <property type="entry name" value="HTH_CRP_2"/>
    <property type="match status" value="1"/>
</dbReference>
<dbReference type="Gene3D" id="2.60.120.10">
    <property type="entry name" value="Jelly Rolls"/>
    <property type="match status" value="1"/>
</dbReference>
<dbReference type="InterPro" id="IPR036388">
    <property type="entry name" value="WH-like_DNA-bd_sf"/>
</dbReference>
<dbReference type="InterPro" id="IPR036390">
    <property type="entry name" value="WH_DNA-bd_sf"/>
</dbReference>
<dbReference type="Pfam" id="PF00027">
    <property type="entry name" value="cNMP_binding"/>
    <property type="match status" value="1"/>
</dbReference>
<evidence type="ECO:0000259" key="5">
    <source>
        <dbReference type="PROSITE" id="PS51063"/>
    </source>
</evidence>
<evidence type="ECO:0000259" key="4">
    <source>
        <dbReference type="PROSITE" id="PS50042"/>
    </source>
</evidence>
<keyword evidence="7" id="KW-1185">Reference proteome</keyword>
<organism evidence="6 7">
    <name type="scientific">Methylocaldum szegediense</name>
    <dbReference type="NCBI Taxonomy" id="73780"/>
    <lineage>
        <taxon>Bacteria</taxon>
        <taxon>Pseudomonadati</taxon>
        <taxon>Pseudomonadota</taxon>
        <taxon>Gammaproteobacteria</taxon>
        <taxon>Methylococcales</taxon>
        <taxon>Methylococcaceae</taxon>
        <taxon>Methylocaldum</taxon>
    </lineage>
</organism>
<dbReference type="InterPro" id="IPR012318">
    <property type="entry name" value="HTH_CRP"/>
</dbReference>
<dbReference type="InterPro" id="IPR000595">
    <property type="entry name" value="cNMP-bd_dom"/>
</dbReference>
<dbReference type="EMBL" id="OX458333">
    <property type="protein sequence ID" value="CAI8876097.1"/>
    <property type="molecule type" value="Genomic_DNA"/>
</dbReference>
<evidence type="ECO:0000313" key="6">
    <source>
        <dbReference type="EMBL" id="CAI8876097.1"/>
    </source>
</evidence>
<evidence type="ECO:0000256" key="2">
    <source>
        <dbReference type="ARBA" id="ARBA00023125"/>
    </source>
</evidence>
<keyword evidence="6" id="KW-0675">Receptor</keyword>
<dbReference type="Pfam" id="PF13545">
    <property type="entry name" value="HTH_Crp_2"/>
    <property type="match status" value="1"/>
</dbReference>
<dbReference type="SUPFAM" id="SSF51206">
    <property type="entry name" value="cAMP-binding domain-like"/>
    <property type="match status" value="1"/>
</dbReference>
<protein>
    <submittedName>
        <fullName evidence="6">CRP/FNR family transcriptional regulator, cyclic AMP receptor protein</fullName>
    </submittedName>
</protein>
<dbReference type="InterPro" id="IPR018488">
    <property type="entry name" value="cNMP-bd_CS"/>
</dbReference>
<name>A0ABM9I3Z2_9GAMM</name>
<dbReference type="PROSITE" id="PS50042">
    <property type="entry name" value="CNMP_BINDING_3"/>
    <property type="match status" value="1"/>
</dbReference>
<dbReference type="SMART" id="SM00419">
    <property type="entry name" value="HTH_CRP"/>
    <property type="match status" value="1"/>
</dbReference>
<dbReference type="Gene3D" id="1.10.10.10">
    <property type="entry name" value="Winged helix-like DNA-binding domain superfamily/Winged helix DNA-binding domain"/>
    <property type="match status" value="1"/>
</dbReference>
<dbReference type="PROSITE" id="PS00889">
    <property type="entry name" value="CNMP_BINDING_2"/>
    <property type="match status" value="1"/>
</dbReference>
<proteinExistence type="predicted"/>
<dbReference type="InterPro" id="IPR050397">
    <property type="entry name" value="Env_Response_Regulators"/>
</dbReference>
<dbReference type="SMART" id="SM00100">
    <property type="entry name" value="cNMP"/>
    <property type="match status" value="1"/>
</dbReference>
<dbReference type="Proteomes" id="UP001162030">
    <property type="component" value="Chromosome"/>
</dbReference>
<dbReference type="SUPFAM" id="SSF46785">
    <property type="entry name" value="Winged helix' DNA-binding domain"/>
    <property type="match status" value="1"/>
</dbReference>
<sequence>MLFPVVFNATVSNETLLGLKNVPYFSEVADSVLAELAAQATIKTYPKNSTIIREGEEGGALFIILSGKVQAYLSSASGRMVILSTQSAGSFFGELSLLDGEPRSASITALEPTICSLIPRPALKAWLRNHPDAAFSVIRSLTRRIRSLTENVRGLALSDVYGRLVKTLYDMAVENENGWIIPEKPTHQDLANIIGCSREMVSRIMKDLERGGYLSVERKSILIRRKLPPSW</sequence>
<dbReference type="InterPro" id="IPR018490">
    <property type="entry name" value="cNMP-bd_dom_sf"/>
</dbReference>